<sequence>MTTESTPDPDEQPDRQWTAVSREEPARPPLPSVVKFGGLALLAAMVIAAVLIGVALGGGFMPATPSPSASPTPAYPLELPVQVGDLVRGDVTESQGPAPENQQIVRADYSDGTARVVVLVTFPERTITQFLEDAGVTMNDTSGQVLVSDGIYCGTSADTGLEACGIVQDSTGLLVLPTTETDQSAEDLVAAFDDALTS</sequence>
<keyword evidence="2" id="KW-1133">Transmembrane helix</keyword>
<feature type="region of interest" description="Disordered" evidence="1">
    <location>
        <begin position="1"/>
        <end position="28"/>
    </location>
</feature>
<organism evidence="3 4">
    <name type="scientific">Tessaracoccus palaemonis</name>
    <dbReference type="NCBI Taxonomy" id="2829499"/>
    <lineage>
        <taxon>Bacteria</taxon>
        <taxon>Bacillati</taxon>
        <taxon>Actinomycetota</taxon>
        <taxon>Actinomycetes</taxon>
        <taxon>Propionibacteriales</taxon>
        <taxon>Propionibacteriaceae</taxon>
        <taxon>Tessaracoccus</taxon>
    </lineage>
</organism>
<protein>
    <recommendedName>
        <fullName evidence="5">DUF4367 domain-containing protein</fullName>
    </recommendedName>
</protein>
<name>A0ABX8SJ43_9ACTN</name>
<keyword evidence="2" id="KW-0472">Membrane</keyword>
<evidence type="ECO:0000256" key="2">
    <source>
        <dbReference type="SAM" id="Phobius"/>
    </source>
</evidence>
<proteinExistence type="predicted"/>
<evidence type="ECO:0000256" key="1">
    <source>
        <dbReference type="SAM" id="MobiDB-lite"/>
    </source>
</evidence>
<feature type="transmembrane region" description="Helical" evidence="2">
    <location>
        <begin position="36"/>
        <end position="56"/>
    </location>
</feature>
<evidence type="ECO:0000313" key="3">
    <source>
        <dbReference type="EMBL" id="QXT62899.1"/>
    </source>
</evidence>
<keyword evidence="2" id="KW-0812">Transmembrane</keyword>
<gene>
    <name evidence="3" type="ORF">KDB89_14435</name>
</gene>
<reference evidence="3 4" key="1">
    <citation type="submission" date="2021-07" db="EMBL/GenBank/DDBJ databases">
        <title>complete genome sequencing of Tessaracoccus sp.J1M15.</title>
        <authorList>
            <person name="Bae J.-W."/>
            <person name="Kim D.-y."/>
        </authorList>
    </citation>
    <scope>NUCLEOTIDE SEQUENCE [LARGE SCALE GENOMIC DNA]</scope>
    <source>
        <strain evidence="3 4">J1M15</strain>
    </source>
</reference>
<evidence type="ECO:0008006" key="5">
    <source>
        <dbReference type="Google" id="ProtNLM"/>
    </source>
</evidence>
<dbReference type="RefSeq" id="WP_219082210.1">
    <property type="nucleotide sequence ID" value="NZ_CP079216.1"/>
</dbReference>
<keyword evidence="4" id="KW-1185">Reference proteome</keyword>
<evidence type="ECO:0000313" key="4">
    <source>
        <dbReference type="Proteomes" id="UP000824504"/>
    </source>
</evidence>
<dbReference type="Proteomes" id="UP000824504">
    <property type="component" value="Chromosome"/>
</dbReference>
<dbReference type="EMBL" id="CP079216">
    <property type="protein sequence ID" value="QXT62899.1"/>
    <property type="molecule type" value="Genomic_DNA"/>
</dbReference>
<accession>A0ABX8SJ43</accession>